<accession>A0A0E4BYT9</accession>
<reference evidence="1 2" key="1">
    <citation type="submission" date="2014-11" db="EMBL/GenBank/DDBJ databases">
        <title>Symbiosis island explosion on the genome of extra-slow-growing strains of soybean bradyrhizobia with massive insertion sequences.</title>
        <authorList>
            <person name="Iida T."/>
            <person name="Minamisawa K."/>
        </authorList>
    </citation>
    <scope>NUCLEOTIDE SEQUENCE [LARGE SCALE GENOMIC DNA]</scope>
    <source>
        <strain evidence="1 2">NK6</strain>
        <plasmid evidence="2">pNK6c DNA</plasmid>
    </source>
</reference>
<dbReference type="EMBL" id="AP014687">
    <property type="protein sequence ID" value="BAR63513.1"/>
    <property type="molecule type" value="Genomic_DNA"/>
</dbReference>
<dbReference type="Proteomes" id="UP000063308">
    <property type="component" value="Plasmid pNK6c"/>
</dbReference>
<evidence type="ECO:0000313" key="2">
    <source>
        <dbReference type="Proteomes" id="UP000063308"/>
    </source>
</evidence>
<gene>
    <name evidence="1" type="ORF">NK6_c_106</name>
</gene>
<proteinExistence type="predicted"/>
<organism evidence="1 2">
    <name type="scientific">Bradyrhizobium diazoefficiens</name>
    <dbReference type="NCBI Taxonomy" id="1355477"/>
    <lineage>
        <taxon>Bacteria</taxon>
        <taxon>Pseudomonadati</taxon>
        <taxon>Pseudomonadota</taxon>
        <taxon>Alphaproteobacteria</taxon>
        <taxon>Hyphomicrobiales</taxon>
        <taxon>Nitrobacteraceae</taxon>
        <taxon>Bradyrhizobium</taxon>
    </lineage>
</organism>
<name>A0A0E4BYT9_9BRAD</name>
<geneLocation type="plasmid" evidence="2">
    <name>pNK6c DNA</name>
</geneLocation>
<protein>
    <submittedName>
        <fullName evidence="1">Uncharacterized protein</fullName>
    </submittedName>
</protein>
<keyword evidence="1" id="KW-0614">Plasmid</keyword>
<sequence>MGTHLDAARRLAGPQHDGHGPALLRVVDVDRQEAAFVIMSVEQRELLMAVDDVAGIIDVERDGCRLARVAIHPCVDQSVGQPDHVAQARSILQPRQRRLGTQIPARVR</sequence>
<evidence type="ECO:0000313" key="1">
    <source>
        <dbReference type="EMBL" id="BAR63513.1"/>
    </source>
</evidence>
<dbReference type="AlphaFoldDB" id="A0A0E4BYT9"/>